<organism evidence="1 2">
    <name type="scientific">Thermosynechococcus sichuanensis E542</name>
    <dbReference type="NCBI Taxonomy" id="2016101"/>
    <lineage>
        <taxon>Bacteria</taxon>
        <taxon>Bacillati</taxon>
        <taxon>Cyanobacteriota</taxon>
        <taxon>Cyanophyceae</taxon>
        <taxon>Acaryochloridales</taxon>
        <taxon>Thermosynechococcaceae</taxon>
        <taxon>Thermosynechococcus</taxon>
        <taxon>Thermosynechococcus sichuanensis</taxon>
    </lineage>
</organism>
<dbReference type="KEGG" id="tsq:D3A95_13250"/>
<evidence type="ECO:0000313" key="1">
    <source>
        <dbReference type="EMBL" id="QLL29207.1"/>
    </source>
</evidence>
<evidence type="ECO:0000313" key="2">
    <source>
        <dbReference type="Proteomes" id="UP000261812"/>
    </source>
</evidence>
<protein>
    <submittedName>
        <fullName evidence="1">Uncharacterized protein</fullName>
    </submittedName>
</protein>
<sequence length="129" mass="14696">MPPKKITVRLDPELYGQLQRWQVQQGCGSLGEAIRKILQQSLQPREMVCPTVLQRLSALEQQVAALERQLCPPQPTIETLTIAELERLNRRQLVALARDLGIYSYKLNNPALRQAIWAAKQAIDGQERQ</sequence>
<dbReference type="Proteomes" id="UP000261812">
    <property type="component" value="Chromosome"/>
</dbReference>
<accession>A0A7D6ERN8</accession>
<proteinExistence type="predicted"/>
<dbReference type="RefSeq" id="WP_181494419.1">
    <property type="nucleotide sequence ID" value="NZ_CP032152.1"/>
</dbReference>
<gene>
    <name evidence="1" type="ORF">D3A95_13250</name>
</gene>
<dbReference type="AlphaFoldDB" id="A0A7D6ERN8"/>
<reference evidence="2" key="1">
    <citation type="submission" date="2018-09" db="EMBL/GenBank/DDBJ databases">
        <title>Complete genome sequence of thermophilic cyanobacteria strain Thermosynechococcus elongatus PKUAC-SCTE542.</title>
        <authorList>
            <person name="Liang Y."/>
            <person name="Tang J."/>
            <person name="Daroch M."/>
        </authorList>
    </citation>
    <scope>NUCLEOTIDE SEQUENCE [LARGE SCALE GENOMIC DNA]</scope>
    <source>
        <strain evidence="2">E542</strain>
    </source>
</reference>
<name>A0A7D6ERN8_9CYAN</name>
<dbReference type="EMBL" id="CP032152">
    <property type="protein sequence ID" value="QLL29207.1"/>
    <property type="molecule type" value="Genomic_DNA"/>
</dbReference>
<keyword evidence="2" id="KW-1185">Reference proteome</keyword>